<reference evidence="2" key="2">
    <citation type="submission" date="2022-10" db="EMBL/GenBank/DDBJ databases">
        <authorList>
            <consortium name="ENA_rothamsted_submissions"/>
            <consortium name="culmorum"/>
            <person name="King R."/>
        </authorList>
    </citation>
    <scope>NUCLEOTIDE SEQUENCE</scope>
</reference>
<dbReference type="InterPro" id="IPR004245">
    <property type="entry name" value="DUF229"/>
</dbReference>
<dbReference type="Pfam" id="PF02995">
    <property type="entry name" value="DUF229"/>
    <property type="match status" value="1"/>
</dbReference>
<evidence type="ECO:0000313" key="3">
    <source>
        <dbReference type="Proteomes" id="UP001153620"/>
    </source>
</evidence>
<dbReference type="PANTHER" id="PTHR10974">
    <property type="entry name" value="FI08016P-RELATED"/>
    <property type="match status" value="1"/>
</dbReference>
<dbReference type="SUPFAM" id="SSF53649">
    <property type="entry name" value="Alkaline phosphatase-like"/>
    <property type="match status" value="1"/>
</dbReference>
<organism evidence="2 3">
    <name type="scientific">Chironomus riparius</name>
    <dbReference type="NCBI Taxonomy" id="315576"/>
    <lineage>
        <taxon>Eukaryota</taxon>
        <taxon>Metazoa</taxon>
        <taxon>Ecdysozoa</taxon>
        <taxon>Arthropoda</taxon>
        <taxon>Hexapoda</taxon>
        <taxon>Insecta</taxon>
        <taxon>Pterygota</taxon>
        <taxon>Neoptera</taxon>
        <taxon>Endopterygota</taxon>
        <taxon>Diptera</taxon>
        <taxon>Nematocera</taxon>
        <taxon>Chironomoidea</taxon>
        <taxon>Chironomidae</taxon>
        <taxon>Chironominae</taxon>
        <taxon>Chironomus</taxon>
    </lineage>
</organism>
<name>A0A9N9WRG9_9DIPT</name>
<evidence type="ECO:0008006" key="4">
    <source>
        <dbReference type="Google" id="ProtNLM"/>
    </source>
</evidence>
<keyword evidence="1" id="KW-0812">Transmembrane</keyword>
<keyword evidence="1" id="KW-0472">Membrane</keyword>
<evidence type="ECO:0000313" key="2">
    <source>
        <dbReference type="EMBL" id="CAG9803006.1"/>
    </source>
</evidence>
<dbReference type="Proteomes" id="UP001153620">
    <property type="component" value="Chromosome 2"/>
</dbReference>
<dbReference type="InterPro" id="IPR017850">
    <property type="entry name" value="Alkaline_phosphatase_core_sf"/>
</dbReference>
<dbReference type="PANTHER" id="PTHR10974:SF1">
    <property type="entry name" value="FI08016P-RELATED"/>
    <property type="match status" value="1"/>
</dbReference>
<sequence length="700" mass="81621">MMALRNIKAKWKWPTSLMIRKVVLYRILVIGIIVLSSLYLIDYTSNHLDDISHYTKIPRLFSSKEEDYNDVEEVIDENYFVKTSGCRIVKMDVMSDQIKSFFPSDKPKHIKCGVPPLTASDEKYLWINVTEAELKKFYNVSSDQLQCYYAPFTRLTDYLVVKNETLNSLHFGQRTKIDSEYIQVFCENHNQTQIYTDYHSFFPAKFDDETDDDENNSQAKQANPDKYNIMIIGIDSVSKLNFHRMMNKTLTTVVEELDGIELHGYNKIDDNTYPNLIPLLSGLSSDELASACLSSNASAYYFDNCHFVWNDFKNKGYSTLFAEDSAALSLFNYFKSGFDKQPVDYYFRTILYQMEKEIAHNKVGNYKLCLGQRTPFNVFMDGYLRKFIKSMSNELFFSFFWTSSMTHDYINYPMLIDDDLSKLLTFMKDEQYLDKTILLMLSDHGMRFGSFRQTTFQGMVEERLPFLFAIFPKSFKMKYRLAVRNFKRNSRRLTTHYDVYETLKDLIHLDEDSLANEKIRKRSEELMERGGITLPRGISLFLEVPEQRTCDSAGIESHWCTCYEKLELSSSDHRVQRAARFVVKTINDIVKPHKACHFLYLNSIVSAHMHVLNDNVFKAPNEDKKGARTLKPPKGRKKIYDITLKITTKPGPRSEFEATVRLDEINEETKLTGTISRISTYTKGCVKDSFVEKYCFCDLI</sequence>
<dbReference type="FunFam" id="3.40.720.10:FF:000017">
    <property type="entry name" value="Predicted protein"/>
    <property type="match status" value="1"/>
</dbReference>
<protein>
    <recommendedName>
        <fullName evidence="4">DUF229 domain containing protein</fullName>
    </recommendedName>
</protein>
<accession>A0A9N9WRG9</accession>
<feature type="transmembrane region" description="Helical" evidence="1">
    <location>
        <begin position="22"/>
        <end position="41"/>
    </location>
</feature>
<dbReference type="CDD" id="cd16021">
    <property type="entry name" value="ALP_like"/>
    <property type="match status" value="1"/>
</dbReference>
<dbReference type="GO" id="GO:0005615">
    <property type="term" value="C:extracellular space"/>
    <property type="evidence" value="ECO:0007669"/>
    <property type="project" value="TreeGrafter"/>
</dbReference>
<dbReference type="EMBL" id="OU895878">
    <property type="protein sequence ID" value="CAG9803006.1"/>
    <property type="molecule type" value="Genomic_DNA"/>
</dbReference>
<keyword evidence="1" id="KW-1133">Transmembrane helix</keyword>
<proteinExistence type="predicted"/>
<dbReference type="Gene3D" id="3.40.720.10">
    <property type="entry name" value="Alkaline Phosphatase, subunit A"/>
    <property type="match status" value="1"/>
</dbReference>
<dbReference type="OrthoDB" id="413313at2759"/>
<evidence type="ECO:0000256" key="1">
    <source>
        <dbReference type="SAM" id="Phobius"/>
    </source>
</evidence>
<gene>
    <name evidence="2" type="ORF">CHIRRI_LOCUS5908</name>
</gene>
<reference evidence="2" key="1">
    <citation type="submission" date="2022-01" db="EMBL/GenBank/DDBJ databases">
        <authorList>
            <person name="King R."/>
        </authorList>
    </citation>
    <scope>NUCLEOTIDE SEQUENCE</scope>
</reference>
<keyword evidence="3" id="KW-1185">Reference proteome</keyword>
<dbReference type="AlphaFoldDB" id="A0A9N9WRG9"/>